<dbReference type="Gene3D" id="3.40.50.1820">
    <property type="entry name" value="alpha/beta hydrolase"/>
    <property type="match status" value="2"/>
</dbReference>
<proteinExistence type="inferred from homology"/>
<evidence type="ECO:0000256" key="1">
    <source>
        <dbReference type="ARBA" id="ARBA00000221"/>
    </source>
</evidence>
<evidence type="ECO:0000256" key="6">
    <source>
        <dbReference type="PIRNR" id="PIRNR001112"/>
    </source>
</evidence>
<comment type="catalytic activity">
    <reaction evidence="1 6">
        <text>1-(4-methoxyphenyl)-N-methyl-N-[(3-methyloxetan-3-yl)methyl]methanamine + H2O = 2-{[(4-methoxybenzyl)(methyl)amino]methyl}-2-methylpropane-1,3-diol</text>
        <dbReference type="Rhea" id="RHEA:55764"/>
        <dbReference type="ChEBI" id="CHEBI:15377"/>
        <dbReference type="ChEBI" id="CHEBI:139161"/>
        <dbReference type="ChEBI" id="CHEBI:139164"/>
        <dbReference type="EC" id="3.3.2.9"/>
    </reaction>
</comment>
<comment type="similarity">
    <text evidence="3 6">Belongs to the peptidase S33 family.</text>
</comment>
<feature type="chain" id="PRO_5043054526" description="Epoxide hydrolase" evidence="8">
    <location>
        <begin position="27"/>
        <end position="406"/>
    </location>
</feature>
<dbReference type="PANTHER" id="PTHR21661">
    <property type="entry name" value="EPOXIDE HYDROLASE 1-RELATED"/>
    <property type="match status" value="1"/>
</dbReference>
<dbReference type="EC" id="3.3.2.9" evidence="6"/>
<keyword evidence="4 6" id="KW-0058">Aromatic hydrocarbons catabolism</keyword>
<feature type="active site" description="Proton donor" evidence="7">
    <location>
        <position position="318"/>
    </location>
</feature>
<keyword evidence="6" id="KW-0256">Endoplasmic reticulum</keyword>
<dbReference type="Pfam" id="PF06441">
    <property type="entry name" value="EHN"/>
    <property type="match status" value="1"/>
</dbReference>
<evidence type="ECO:0000256" key="2">
    <source>
        <dbReference type="ARBA" id="ARBA00004111"/>
    </source>
</evidence>
<keyword evidence="6" id="KW-0472">Membrane</keyword>
<dbReference type="InterPro" id="IPR010497">
    <property type="entry name" value="Epoxide_hydro_N"/>
</dbReference>
<dbReference type="Proteomes" id="UP000887575">
    <property type="component" value="Unassembled WGS sequence"/>
</dbReference>
<evidence type="ECO:0000256" key="7">
    <source>
        <dbReference type="PIRSR" id="PIRSR001112-1"/>
    </source>
</evidence>
<dbReference type="PIRSF" id="PIRSF001112">
    <property type="entry name" value="Epoxide_hydrolase"/>
    <property type="match status" value="1"/>
</dbReference>
<feature type="domain" description="Epoxide hydrolase N-terminal" evidence="9">
    <location>
        <begin position="52"/>
        <end position="161"/>
    </location>
</feature>
<dbReference type="GO" id="GO:0005789">
    <property type="term" value="C:endoplasmic reticulum membrane"/>
    <property type="evidence" value="ECO:0007669"/>
    <property type="project" value="UniProtKB-SubCell"/>
</dbReference>
<feature type="signal peptide" evidence="8">
    <location>
        <begin position="1"/>
        <end position="26"/>
    </location>
</feature>
<dbReference type="InterPro" id="IPR000639">
    <property type="entry name" value="Epox_hydrolase-like"/>
</dbReference>
<reference evidence="11" key="1">
    <citation type="submission" date="2024-02" db="UniProtKB">
        <authorList>
            <consortium name="WormBaseParasite"/>
        </authorList>
    </citation>
    <scope>IDENTIFICATION</scope>
</reference>
<keyword evidence="8" id="KW-0732">Signal</keyword>
<dbReference type="WBParaSite" id="MBELARI_LOCUS20812">
    <property type="protein sequence ID" value="MBELARI_LOCUS20812"/>
    <property type="gene ID" value="MBELARI_LOCUS20812"/>
</dbReference>
<dbReference type="GO" id="GO:0097176">
    <property type="term" value="P:epoxide metabolic process"/>
    <property type="evidence" value="ECO:0007669"/>
    <property type="project" value="TreeGrafter"/>
</dbReference>
<protein>
    <recommendedName>
        <fullName evidence="6">Epoxide hydrolase</fullName>
        <ecNumber evidence="6">3.3.2.9</ecNumber>
    </recommendedName>
</protein>
<keyword evidence="10" id="KW-1185">Reference proteome</keyword>
<evidence type="ECO:0000256" key="5">
    <source>
        <dbReference type="ARBA" id="ARBA00022801"/>
    </source>
</evidence>
<dbReference type="PANTHER" id="PTHR21661:SF35">
    <property type="entry name" value="EPOXIDE HYDROLASE"/>
    <property type="match status" value="1"/>
</dbReference>
<evidence type="ECO:0000313" key="11">
    <source>
        <dbReference type="WBParaSite" id="MBELARI_LOCUS20812"/>
    </source>
</evidence>
<name>A0AAF3F4W1_9BILA</name>
<accession>A0AAF3F4W1</accession>
<feature type="active site" description="Nucleophile" evidence="7">
    <location>
        <position position="230"/>
    </location>
</feature>
<dbReference type="GO" id="GO:0033961">
    <property type="term" value="F:cis-stilbene-oxide hydrolase activity"/>
    <property type="evidence" value="ECO:0007669"/>
    <property type="project" value="UniProtKB-UniRule"/>
</dbReference>
<sequence>MGCCCCGKGGLLLLVLLAAVGVYLWTQPKQKIEISENGWYGKGKMGKDDETIKAFKINVPEEVLTDLKTRLSQARISHETLEDSDDFQYGFNSHYLKEVKDYWQNKYDWRKHEATLNAFTQFTTQIEGMKIHFIHSKPAAGYKKIYPLLIVHGWPGNVQEFVKIIPMLNDPKKFGFDYDFAFEVIAPSIPGYGFSECPKKTGFSQVECARVFHKLMNRLNFKKYYIQGGDWGSVVTSNMARMYKNEILALHLNMNSAFPSGIGLVKAVLGSFTPKLFFSSPNYQNFNLFDLKFTLDEVLTIVTIYWVQGNIVNSQRFYKEFFLDTRNDLLSKEYCEVPTAHSNFGHEPFDKIPEEIMKHSFNLQYRREHPDGGHFAAYELPKTLASDIFEFIRQQTTPKAKKTDEL</sequence>
<organism evidence="10 11">
    <name type="scientific">Mesorhabditis belari</name>
    <dbReference type="NCBI Taxonomy" id="2138241"/>
    <lineage>
        <taxon>Eukaryota</taxon>
        <taxon>Metazoa</taxon>
        <taxon>Ecdysozoa</taxon>
        <taxon>Nematoda</taxon>
        <taxon>Chromadorea</taxon>
        <taxon>Rhabditida</taxon>
        <taxon>Rhabditina</taxon>
        <taxon>Rhabditomorpha</taxon>
        <taxon>Rhabditoidea</taxon>
        <taxon>Rhabditidae</taxon>
        <taxon>Mesorhabditinae</taxon>
        <taxon>Mesorhabditis</taxon>
    </lineage>
</organism>
<comment type="subcellular location">
    <subcellularLocation>
        <location evidence="6">Endoplasmic reticulum membrane</location>
    </subcellularLocation>
    <subcellularLocation>
        <location evidence="2">Microsome membrane</location>
        <topology evidence="2">Single-pass membrane protein</topology>
    </subcellularLocation>
</comment>
<evidence type="ECO:0000256" key="4">
    <source>
        <dbReference type="ARBA" id="ARBA00022797"/>
    </source>
</evidence>
<evidence type="ECO:0000256" key="3">
    <source>
        <dbReference type="ARBA" id="ARBA00010088"/>
    </source>
</evidence>
<dbReference type="InterPro" id="IPR029058">
    <property type="entry name" value="AB_hydrolase_fold"/>
</dbReference>
<evidence type="ECO:0000313" key="10">
    <source>
        <dbReference type="Proteomes" id="UP000887575"/>
    </source>
</evidence>
<dbReference type="SUPFAM" id="SSF53474">
    <property type="entry name" value="alpha/beta-Hydrolases"/>
    <property type="match status" value="1"/>
</dbReference>
<keyword evidence="5 6" id="KW-0378">Hydrolase</keyword>
<comment type="catalytic activity">
    <reaction evidence="6">
        <text>cis-stilbene oxide + H2O = (1R,2R)-hydrobenzoin</text>
        <dbReference type="Rhea" id="RHEA:23900"/>
        <dbReference type="ChEBI" id="CHEBI:15377"/>
        <dbReference type="ChEBI" id="CHEBI:50004"/>
        <dbReference type="ChEBI" id="CHEBI:50014"/>
        <dbReference type="EC" id="3.3.2.9"/>
    </reaction>
</comment>
<dbReference type="PRINTS" id="PR00412">
    <property type="entry name" value="EPOXHYDRLASE"/>
</dbReference>
<evidence type="ECO:0000256" key="8">
    <source>
        <dbReference type="SAM" id="SignalP"/>
    </source>
</evidence>
<evidence type="ECO:0000259" key="9">
    <source>
        <dbReference type="Pfam" id="PF06441"/>
    </source>
</evidence>
<feature type="active site" description="Proton donor" evidence="7">
    <location>
        <position position="374"/>
    </location>
</feature>
<dbReference type="AlphaFoldDB" id="A0AAF3F4W1"/>
<dbReference type="InterPro" id="IPR016292">
    <property type="entry name" value="Epoxide_hydrolase"/>
</dbReference>